<keyword evidence="3" id="KW-1185">Reference proteome</keyword>
<proteinExistence type="predicted"/>
<dbReference type="Pfam" id="PF01814">
    <property type="entry name" value="Hemerythrin"/>
    <property type="match status" value="1"/>
</dbReference>
<dbReference type="Proteomes" id="UP000294894">
    <property type="component" value="Chromosome"/>
</dbReference>
<evidence type="ECO:0000313" key="3">
    <source>
        <dbReference type="Proteomes" id="UP000294894"/>
    </source>
</evidence>
<feature type="domain" description="Hemerythrin-like" evidence="1">
    <location>
        <begin position="30"/>
        <end position="164"/>
    </location>
</feature>
<reference evidence="2 3" key="1">
    <citation type="submission" date="2019-03" db="EMBL/GenBank/DDBJ databases">
        <title>Three New Species of Nocardioides, Nocardioides euryhalodurans sp. nov., Nocardioides seonyuensis sp. nov. and Nocardioides eburneoflavus sp. nov., Iolated from Soil.</title>
        <authorList>
            <person name="Roh S.G."/>
            <person name="Lee C."/>
            <person name="Kim M.-K."/>
            <person name="Kim S.B."/>
        </authorList>
    </citation>
    <scope>NUCLEOTIDE SEQUENCE [LARGE SCALE GENOMIC DNA]</scope>
    <source>
        <strain evidence="2 3">MMS17-SY117</strain>
    </source>
</reference>
<gene>
    <name evidence="2" type="ORF">EXE57_00780</name>
</gene>
<dbReference type="Gene3D" id="1.20.120.520">
    <property type="entry name" value="nmb1532 protein domain like"/>
    <property type="match status" value="1"/>
</dbReference>
<accession>A0A4P7GGW4</accession>
<dbReference type="CDD" id="cd12108">
    <property type="entry name" value="Hr-like"/>
    <property type="match status" value="1"/>
</dbReference>
<dbReference type="InterPro" id="IPR012312">
    <property type="entry name" value="Hemerythrin-like"/>
</dbReference>
<sequence>MKPDDQLPQVSLPGQAHVAYGPYDQTGMYVMHHALRRDLARFESAVRNTPVGDRSVWRGLSQRWDRFAEVLHHHHSVEDAAIWPLMLRRVDEAGDAAGRALLEAMEAEHEQVDPALAGCAAAFAAMAEHPCTDHRNALDVRVTAVRSVLLEHLAHEETEALPLLQRVMTPEDFAAAETAADKGYPTRLLPFILPWAMAEVPAPVVATVLRGQPGLGFVLRLLRRRFERREQKVFCHA</sequence>
<dbReference type="EMBL" id="CP038267">
    <property type="protein sequence ID" value="QBR90964.1"/>
    <property type="molecule type" value="Genomic_DNA"/>
</dbReference>
<organism evidence="2 3">
    <name type="scientific">Nocardioides euryhalodurans</name>
    <dbReference type="NCBI Taxonomy" id="2518370"/>
    <lineage>
        <taxon>Bacteria</taxon>
        <taxon>Bacillati</taxon>
        <taxon>Actinomycetota</taxon>
        <taxon>Actinomycetes</taxon>
        <taxon>Propionibacteriales</taxon>
        <taxon>Nocardioidaceae</taxon>
        <taxon>Nocardioides</taxon>
    </lineage>
</organism>
<dbReference type="AlphaFoldDB" id="A0A4P7GGW4"/>
<dbReference type="KEGG" id="noy:EXE57_00780"/>
<dbReference type="RefSeq" id="WP_135073094.1">
    <property type="nucleotide sequence ID" value="NZ_CP038267.1"/>
</dbReference>
<evidence type="ECO:0000259" key="1">
    <source>
        <dbReference type="Pfam" id="PF01814"/>
    </source>
</evidence>
<protein>
    <submittedName>
        <fullName evidence="2">Hemerythrin domain-containing protein</fullName>
    </submittedName>
</protein>
<name>A0A4P7GGW4_9ACTN</name>
<evidence type="ECO:0000313" key="2">
    <source>
        <dbReference type="EMBL" id="QBR90964.1"/>
    </source>
</evidence>
<dbReference type="OrthoDB" id="5197650at2"/>